<evidence type="ECO:0000313" key="7">
    <source>
        <dbReference type="EMBL" id="PRB83583.1"/>
    </source>
</evidence>
<organism evidence="7 10">
    <name type="scientific">Chryseobacterium culicis</name>
    <dbReference type="NCBI Taxonomy" id="680127"/>
    <lineage>
        <taxon>Bacteria</taxon>
        <taxon>Pseudomonadati</taxon>
        <taxon>Bacteroidota</taxon>
        <taxon>Flavobacteriia</taxon>
        <taxon>Flavobacteriales</taxon>
        <taxon>Weeksellaceae</taxon>
        <taxon>Chryseobacterium group</taxon>
        <taxon>Chryseobacterium</taxon>
    </lineage>
</organism>
<comment type="similarity">
    <text evidence="2">Belongs to the RmuC family.</text>
</comment>
<protein>
    <submittedName>
        <fullName evidence="7">DNA recombination protein RmuC</fullName>
    </submittedName>
</protein>
<accession>A0A2S9CSV9</accession>
<keyword evidence="9" id="KW-1185">Reference proteome</keyword>
<feature type="transmembrane region" description="Helical" evidence="6">
    <location>
        <begin position="6"/>
        <end position="25"/>
    </location>
</feature>
<evidence type="ECO:0000256" key="4">
    <source>
        <dbReference type="ARBA" id="ARBA00023172"/>
    </source>
</evidence>
<dbReference type="RefSeq" id="WP_105683306.1">
    <property type="nucleotide sequence ID" value="NZ_JBBGZD010000002.1"/>
</dbReference>
<keyword evidence="3 5" id="KW-0175">Coiled coil</keyword>
<proteinExistence type="inferred from homology"/>
<evidence type="ECO:0000313" key="9">
    <source>
        <dbReference type="Proteomes" id="UP000238325"/>
    </source>
</evidence>
<evidence type="ECO:0000313" key="8">
    <source>
        <dbReference type="EMBL" id="PRB89825.1"/>
    </source>
</evidence>
<keyword evidence="4" id="KW-0233">DNA recombination</keyword>
<dbReference type="InterPro" id="IPR003798">
    <property type="entry name" value="DNA_recombination_RmuC"/>
</dbReference>
<feature type="coiled-coil region" evidence="5">
    <location>
        <begin position="49"/>
        <end position="153"/>
    </location>
</feature>
<evidence type="ECO:0000256" key="1">
    <source>
        <dbReference type="ARBA" id="ARBA00003416"/>
    </source>
</evidence>
<reference evidence="9 10" key="1">
    <citation type="submission" date="2017-09" db="EMBL/GenBank/DDBJ databases">
        <title>Genomic, metabolic, and phenotypic characteristics of bacterial isolates from the natural microbiome of the model nematode Caenorhabditis elegans.</title>
        <authorList>
            <person name="Zimmermann J."/>
            <person name="Obeng N."/>
            <person name="Yang W."/>
            <person name="Obeng O."/>
            <person name="Kissoyan K."/>
            <person name="Pees B."/>
            <person name="Dirksen P."/>
            <person name="Hoppner M."/>
            <person name="Franke A."/>
            <person name="Rosenstiel P."/>
            <person name="Leippe M."/>
            <person name="Dierking K."/>
            <person name="Kaleta C."/>
            <person name="Schulenburg H."/>
        </authorList>
    </citation>
    <scope>NUCLEOTIDE SEQUENCE [LARGE SCALE GENOMIC DNA]</scope>
    <source>
        <strain evidence="7 10">MYb25</strain>
        <strain evidence="8 9">MYb44</strain>
    </source>
</reference>
<dbReference type="OrthoDB" id="370725at2"/>
<comment type="caution">
    <text evidence="7">The sequence shown here is derived from an EMBL/GenBank/DDBJ whole genome shotgun (WGS) entry which is preliminary data.</text>
</comment>
<dbReference type="EMBL" id="PCPH01000003">
    <property type="protein sequence ID" value="PRB89825.1"/>
    <property type="molecule type" value="Genomic_DNA"/>
</dbReference>
<dbReference type="AlphaFoldDB" id="A0A2S9CSV9"/>
<dbReference type="PANTHER" id="PTHR30563:SF0">
    <property type="entry name" value="DNA RECOMBINATION PROTEIN RMUC"/>
    <property type="match status" value="1"/>
</dbReference>
<dbReference type="Proteomes" id="UP000238325">
    <property type="component" value="Unassembled WGS sequence"/>
</dbReference>
<dbReference type="PANTHER" id="PTHR30563">
    <property type="entry name" value="DNA RECOMBINATION PROTEIN RMUC"/>
    <property type="match status" value="1"/>
</dbReference>
<sequence length="501" mass="57610">MEMIYLIIGLVAGGVLGAVILYFALKSSMVSRRSYDELNTLSIKNQSDLENSNLKIQELNQNINKEKEANILQQDHLDDLKNEFSKISAEYSSLNTQFQELKQTNQRQTTQIETHILEKQSIFAKNSELSAKNEGLQKSLDTQKEEIIKIQEDSKLQFENLANKILEEKTEKFTTLNQNNLKNILEPFQEKIADLKNKVNEAYEKENKERFSLAEKVKELAELNQQISDDAKKLTRALKGESKTQGNWGEMILESILEKSGLVKGREYFLEHELRDEDNNALFSEFSGKKMRPDAVIKYPDERNVIIDSKVSLTAFTDLVDETDPDVYAIKLSQHLGSIKNHISQLSQKAYDDYDKSMDFVMMFIPSEPAYIAAMQADHNLWNYAYEKRILLLNPSNLITSLKLIADLWKREYQNRNSIEIADRGARLYDKFVGFVENLEKVGRNLDQAKNVYNDAYKQLHTGNDNLITQTQKLKSLGIKNKKELPQSLIDNSNLIEPSDS</sequence>
<evidence type="ECO:0000256" key="5">
    <source>
        <dbReference type="SAM" id="Coils"/>
    </source>
</evidence>
<dbReference type="Pfam" id="PF02646">
    <property type="entry name" value="RmuC"/>
    <property type="match status" value="1"/>
</dbReference>
<comment type="function">
    <text evidence="1">Involved in DNA recombination.</text>
</comment>
<evidence type="ECO:0000313" key="10">
    <source>
        <dbReference type="Proteomes" id="UP000238534"/>
    </source>
</evidence>
<dbReference type="EMBL" id="PCPP01000002">
    <property type="protein sequence ID" value="PRB83583.1"/>
    <property type="molecule type" value="Genomic_DNA"/>
</dbReference>
<keyword evidence="6" id="KW-1133">Transmembrane helix</keyword>
<dbReference type="Proteomes" id="UP000238534">
    <property type="component" value="Unassembled WGS sequence"/>
</dbReference>
<dbReference type="GO" id="GO:0006310">
    <property type="term" value="P:DNA recombination"/>
    <property type="evidence" value="ECO:0007669"/>
    <property type="project" value="UniProtKB-KW"/>
</dbReference>
<evidence type="ECO:0000256" key="3">
    <source>
        <dbReference type="ARBA" id="ARBA00023054"/>
    </source>
</evidence>
<keyword evidence="6" id="KW-0812">Transmembrane</keyword>
<evidence type="ECO:0000256" key="6">
    <source>
        <dbReference type="SAM" id="Phobius"/>
    </source>
</evidence>
<keyword evidence="6" id="KW-0472">Membrane</keyword>
<gene>
    <name evidence="7" type="ORF">CQ022_15910</name>
    <name evidence="8" type="ORF">CQ033_14805</name>
</gene>
<evidence type="ECO:0000256" key="2">
    <source>
        <dbReference type="ARBA" id="ARBA00009840"/>
    </source>
</evidence>
<name>A0A2S9CSV9_CHRCI</name>
<feature type="coiled-coil region" evidence="5">
    <location>
        <begin position="185"/>
        <end position="237"/>
    </location>
</feature>